<protein>
    <submittedName>
        <fullName evidence="1">Uncharacterized protein</fullName>
    </submittedName>
</protein>
<dbReference type="AlphaFoldDB" id="A0A1Z4JRF1"/>
<organism evidence="1 2">
    <name type="scientific">Leptolyngbya boryana NIES-2135</name>
    <dbReference type="NCBI Taxonomy" id="1973484"/>
    <lineage>
        <taxon>Bacteria</taxon>
        <taxon>Bacillati</taxon>
        <taxon>Cyanobacteriota</taxon>
        <taxon>Cyanophyceae</taxon>
        <taxon>Leptolyngbyales</taxon>
        <taxon>Leptolyngbyaceae</taxon>
        <taxon>Leptolyngbya group</taxon>
        <taxon>Leptolyngbya</taxon>
    </lineage>
</organism>
<gene>
    <name evidence="1" type="ORF">NIES2135_61240</name>
</gene>
<keyword evidence="1" id="KW-0614">Plasmid</keyword>
<keyword evidence="2" id="KW-1185">Reference proteome</keyword>
<proteinExistence type="predicted"/>
<reference evidence="1 2" key="1">
    <citation type="submission" date="2017-06" db="EMBL/GenBank/DDBJ databases">
        <title>Genome sequencing of cyanobaciteial culture collection at National Institute for Environmental Studies (NIES).</title>
        <authorList>
            <person name="Hirose Y."/>
            <person name="Shimura Y."/>
            <person name="Fujisawa T."/>
            <person name="Nakamura Y."/>
            <person name="Kawachi M."/>
        </authorList>
    </citation>
    <scope>NUCLEOTIDE SEQUENCE [LARGE SCALE GENOMIC DNA]</scope>
    <source>
        <strain evidence="1 2">NIES-2135</strain>
        <plasmid evidence="2">Plasmid Plasmid1 dna</plasmid>
    </source>
</reference>
<evidence type="ECO:0000313" key="2">
    <source>
        <dbReference type="Proteomes" id="UP000217895"/>
    </source>
</evidence>
<dbReference type="EMBL" id="AP018204">
    <property type="protein sequence ID" value="BAY59247.1"/>
    <property type="molecule type" value="Genomic_DNA"/>
</dbReference>
<sequence>MSMLKRTIPAVITVGGCLMVGIALISDGASSLVAGISVGRGGGSGGKVEGGGKQSKVWNDFMTAQTASELSQATQDAGEAGVEVTVIG</sequence>
<dbReference type="PROSITE" id="PS51257">
    <property type="entry name" value="PROKAR_LIPOPROTEIN"/>
    <property type="match status" value="1"/>
</dbReference>
<geneLocation type="plasmid" evidence="1">
    <name>plasmid1</name>
</geneLocation>
<name>A0A1Z4JRF1_LEPBY</name>
<evidence type="ECO:0000313" key="1">
    <source>
        <dbReference type="EMBL" id="BAY59247.1"/>
    </source>
</evidence>
<dbReference type="Proteomes" id="UP000217895">
    <property type="component" value="Plasmid Plasmid1 dna"/>
</dbReference>
<accession>A0A1Z4JRF1</accession>